<dbReference type="OrthoDB" id="5365273at2"/>
<evidence type="ECO:0000313" key="3">
    <source>
        <dbReference type="Proteomes" id="UP000290191"/>
    </source>
</evidence>
<dbReference type="EMBL" id="PDKO01000006">
    <property type="protein sequence ID" value="RXJ62847.1"/>
    <property type="molecule type" value="Genomic_DNA"/>
</dbReference>
<dbReference type="AlphaFoldDB" id="A0A4Q0XYT8"/>
<dbReference type="GO" id="GO:0042834">
    <property type="term" value="F:peptidoglycan binding"/>
    <property type="evidence" value="ECO:0007669"/>
    <property type="project" value="InterPro"/>
</dbReference>
<dbReference type="InterPro" id="IPR036680">
    <property type="entry name" value="SPOR-like_sf"/>
</dbReference>
<dbReference type="STRING" id="877500.GCA_000935065_01860"/>
<feature type="chain" id="PRO_5020394909" description="SPOR domain-containing protein" evidence="1">
    <location>
        <begin position="22"/>
        <end position="571"/>
    </location>
</feature>
<name>A0A4Q0XYT8_9BACT</name>
<dbReference type="Gene3D" id="3.30.70.1070">
    <property type="entry name" value="Sporulation related repeat"/>
    <property type="match status" value="4"/>
</dbReference>
<protein>
    <recommendedName>
        <fullName evidence="4">SPOR domain-containing protein</fullName>
    </recommendedName>
</protein>
<evidence type="ECO:0000313" key="2">
    <source>
        <dbReference type="EMBL" id="RXJ62847.1"/>
    </source>
</evidence>
<dbReference type="RefSeq" id="WP_129082117.1">
    <property type="nucleotide sequence ID" value="NZ_CP041070.1"/>
</dbReference>
<reference evidence="2 3" key="1">
    <citation type="submission" date="2017-10" db="EMBL/GenBank/DDBJ databases">
        <title>Genomics of the genus Arcobacter.</title>
        <authorList>
            <person name="Perez-Cataluna A."/>
            <person name="Figueras M.J."/>
        </authorList>
    </citation>
    <scope>NUCLEOTIDE SEQUENCE [LARGE SCALE GENOMIC DNA]</scope>
    <source>
        <strain evidence="2 3">DSM 24636</strain>
    </source>
</reference>
<evidence type="ECO:0008006" key="4">
    <source>
        <dbReference type="Google" id="ProtNLM"/>
    </source>
</evidence>
<dbReference type="Proteomes" id="UP000290191">
    <property type="component" value="Unassembled WGS sequence"/>
</dbReference>
<feature type="signal peptide" evidence="1">
    <location>
        <begin position="1"/>
        <end position="21"/>
    </location>
</feature>
<keyword evidence="1" id="KW-0732">Signal</keyword>
<gene>
    <name evidence="2" type="ORF">CRV06_08410</name>
</gene>
<comment type="caution">
    <text evidence="2">The sequence shown here is derived from an EMBL/GenBank/DDBJ whole genome shotgun (WGS) entry which is preliminary data.</text>
</comment>
<proteinExistence type="predicted"/>
<keyword evidence="3" id="KW-1185">Reference proteome</keyword>
<organism evidence="2 3">
    <name type="scientific">Halarcobacter anaerophilus</name>
    <dbReference type="NCBI Taxonomy" id="877500"/>
    <lineage>
        <taxon>Bacteria</taxon>
        <taxon>Pseudomonadati</taxon>
        <taxon>Campylobacterota</taxon>
        <taxon>Epsilonproteobacteria</taxon>
        <taxon>Campylobacterales</taxon>
        <taxon>Arcobacteraceae</taxon>
        <taxon>Halarcobacter</taxon>
    </lineage>
</organism>
<accession>A0A4Q0XYT8</accession>
<sequence>MQIIKTLSILILTATVLLASAKDDIFFVEGANNIQKQTLEDEFLNPKSKAYTLSIATLNLDSTNPYEYFKKNNLKNVLAYKYGKNRKYAKVLFGVFKSQEEAKASINKLPSNIKRNSPYVSKISRQQNFFNKSLKDAQTKSENSNLKKLDELIYISNTKDAKDLKSEFFNENSKYFSLSIATVNLKSNTIKNFFKKNGIEDKGLAHIYGKNRDKARIIYGLYKTRKEATEAIKSLNKALRANKPFAMKMAKFQSFYKKSLPKDLEKEKEKKVIQKKESKKPIEIKHQIGMQMLIEDKNEEEQPEKEDKNLQAKSSIYKDLYFFETKKNKHSIKKEFLNDKTTFYTIDFGELDLSEVSIKDFLNKNGLKNNVLAYKYGNKNEYARVLYGAYETREASNDAIEKLNFPDRGLRVISIKNHQILYKIQHNQPIGDKVEMKKSAKDLEEQIFYTQNGKKNILKKEFFDKKTDKYTITLVTLPKKDIELDQFLATNGLDNNTLVYAIGSDNGFYRFLYGVYDNFTKAKDNLKTLNTNLKKNRPYVSKIKTNQEKFESYNDRKIEDYINNASEIKFK</sequence>
<evidence type="ECO:0000256" key="1">
    <source>
        <dbReference type="SAM" id="SignalP"/>
    </source>
</evidence>